<reference evidence="3" key="2">
    <citation type="journal article" date="2014" name="ISME J.">
        <title>Microbial stratification in low pH oxic and suboxic macroscopic growths along an acid mine drainage.</title>
        <authorList>
            <person name="Mendez-Garcia C."/>
            <person name="Mesa V."/>
            <person name="Sprenger R.R."/>
            <person name="Richter M."/>
            <person name="Diez M.S."/>
            <person name="Solano J."/>
            <person name="Bargiela R."/>
            <person name="Golyshina O.V."/>
            <person name="Manteca A."/>
            <person name="Ramos J.L."/>
            <person name="Gallego J.R."/>
            <person name="Llorente I."/>
            <person name="Martins Dos Santos V.A."/>
            <person name="Jensen O.N."/>
            <person name="Pelaez A.I."/>
            <person name="Sanchez J."/>
            <person name="Ferrer M."/>
        </authorList>
    </citation>
    <scope>NUCLEOTIDE SEQUENCE</scope>
</reference>
<protein>
    <submittedName>
        <fullName evidence="3">Transposase IS66</fullName>
    </submittedName>
</protein>
<organism evidence="3">
    <name type="scientific">mine drainage metagenome</name>
    <dbReference type="NCBI Taxonomy" id="410659"/>
    <lineage>
        <taxon>unclassified sequences</taxon>
        <taxon>metagenomes</taxon>
        <taxon>ecological metagenomes</taxon>
    </lineage>
</organism>
<reference evidence="3" key="1">
    <citation type="submission" date="2013-08" db="EMBL/GenBank/DDBJ databases">
        <authorList>
            <person name="Mendez C."/>
            <person name="Richter M."/>
            <person name="Ferrer M."/>
            <person name="Sanchez J."/>
        </authorList>
    </citation>
    <scope>NUCLEOTIDE SEQUENCE</scope>
</reference>
<name>T0XY86_9ZZZZ</name>
<feature type="region of interest" description="Disordered" evidence="1">
    <location>
        <begin position="38"/>
        <end position="87"/>
    </location>
</feature>
<dbReference type="PANTHER" id="PTHR33678">
    <property type="entry name" value="BLL1576 PROTEIN"/>
    <property type="match status" value="1"/>
</dbReference>
<evidence type="ECO:0000259" key="2">
    <source>
        <dbReference type="Pfam" id="PF03050"/>
    </source>
</evidence>
<dbReference type="InterPro" id="IPR052344">
    <property type="entry name" value="Transposase-related"/>
</dbReference>
<dbReference type="PANTHER" id="PTHR33678:SF1">
    <property type="entry name" value="BLL1576 PROTEIN"/>
    <property type="match status" value="1"/>
</dbReference>
<feature type="compositionally biased region" description="Basic and acidic residues" evidence="1">
    <location>
        <begin position="61"/>
        <end position="74"/>
    </location>
</feature>
<evidence type="ECO:0000313" key="3">
    <source>
        <dbReference type="EMBL" id="EQD27736.1"/>
    </source>
</evidence>
<comment type="caution">
    <text evidence="3">The sequence shown here is derived from an EMBL/GenBank/DDBJ whole genome shotgun (WGS) entry which is preliminary data.</text>
</comment>
<gene>
    <name evidence="3" type="ORF">B2A_15127</name>
</gene>
<dbReference type="EMBL" id="AUZZ01011007">
    <property type="protein sequence ID" value="EQD27736.1"/>
    <property type="molecule type" value="Genomic_DNA"/>
</dbReference>
<sequence length="291" mass="32735">MSHRRNLQPVTFSAEEWRAHLAEDQRVRTRLAELERLVADREARRPPPPAWAKANVPKPPEGVRRKPGAKEGHEAHHRPAPSGENADVELTLKLRHCPCGEELDEPFVWTDRWVDKLVPGHVERRHYRVAHYRCRKCRKLSATKLPSRAAPPKSRFCWGTHFLVAGWHALGLTHSKIQMLLDSDYGQKVSLGEVDKMLARAGKLFAPAVEAITTAIREGKEVVVDNTGWRVDGVNHFLWDFIAPEVKAALFVVDRSGGHGVPERVLPGNPEQTVVCDGGTCFNPLKGKKRL</sequence>
<accession>T0XY86</accession>
<proteinExistence type="predicted"/>
<evidence type="ECO:0000256" key="1">
    <source>
        <dbReference type="SAM" id="MobiDB-lite"/>
    </source>
</evidence>
<feature type="non-terminal residue" evidence="3">
    <location>
        <position position="291"/>
    </location>
</feature>
<dbReference type="InterPro" id="IPR004291">
    <property type="entry name" value="Transposase_IS66_central"/>
</dbReference>
<dbReference type="Pfam" id="PF03050">
    <property type="entry name" value="DDE_Tnp_IS66"/>
    <property type="match status" value="1"/>
</dbReference>
<feature type="domain" description="Transposase IS66 central" evidence="2">
    <location>
        <begin position="168"/>
        <end position="285"/>
    </location>
</feature>
<dbReference type="AlphaFoldDB" id="T0XY86"/>